<feature type="region of interest" description="Disordered" evidence="11">
    <location>
        <begin position="1"/>
        <end position="47"/>
    </location>
</feature>
<comment type="similarity">
    <text evidence="10">Belongs to the nuclear hormone receptor family.</text>
</comment>
<evidence type="ECO:0000256" key="5">
    <source>
        <dbReference type="ARBA" id="ARBA00023015"/>
    </source>
</evidence>
<organism evidence="14 15">
    <name type="scientific">Amphibalanus amphitrite</name>
    <name type="common">Striped barnacle</name>
    <name type="synonym">Balanus amphitrite</name>
    <dbReference type="NCBI Taxonomy" id="1232801"/>
    <lineage>
        <taxon>Eukaryota</taxon>
        <taxon>Metazoa</taxon>
        <taxon>Ecdysozoa</taxon>
        <taxon>Arthropoda</taxon>
        <taxon>Crustacea</taxon>
        <taxon>Multicrustacea</taxon>
        <taxon>Cirripedia</taxon>
        <taxon>Thoracica</taxon>
        <taxon>Thoracicalcarea</taxon>
        <taxon>Balanomorpha</taxon>
        <taxon>Balanoidea</taxon>
        <taxon>Balanidae</taxon>
        <taxon>Amphibalaninae</taxon>
        <taxon>Amphibalanus</taxon>
    </lineage>
</organism>
<evidence type="ECO:0000256" key="10">
    <source>
        <dbReference type="RuleBase" id="RU004334"/>
    </source>
</evidence>
<dbReference type="PRINTS" id="PR00398">
    <property type="entry name" value="STRDHORMONER"/>
</dbReference>
<dbReference type="Proteomes" id="UP000440578">
    <property type="component" value="Unassembled WGS sequence"/>
</dbReference>
<keyword evidence="7 10" id="KW-0804">Transcription</keyword>
<dbReference type="InterPro" id="IPR035500">
    <property type="entry name" value="NHR-like_dom_sf"/>
</dbReference>
<feature type="region of interest" description="Disordered" evidence="11">
    <location>
        <begin position="561"/>
        <end position="585"/>
    </location>
</feature>
<evidence type="ECO:0000313" key="14">
    <source>
        <dbReference type="EMBL" id="KAF0295846.1"/>
    </source>
</evidence>
<comment type="subcellular location">
    <subcellularLocation>
        <location evidence="1 10">Nucleus</location>
    </subcellularLocation>
</comment>
<feature type="region of interest" description="Disordered" evidence="11">
    <location>
        <begin position="255"/>
        <end position="302"/>
    </location>
</feature>
<dbReference type="Gene3D" id="3.30.50.10">
    <property type="entry name" value="Erythroid Transcription Factor GATA-1, subunit A"/>
    <property type="match status" value="1"/>
</dbReference>
<dbReference type="AlphaFoldDB" id="A0A6A4VMH7"/>
<evidence type="ECO:0000256" key="2">
    <source>
        <dbReference type="ARBA" id="ARBA00022723"/>
    </source>
</evidence>
<dbReference type="PROSITE" id="PS51843">
    <property type="entry name" value="NR_LBD"/>
    <property type="match status" value="1"/>
</dbReference>
<evidence type="ECO:0000256" key="6">
    <source>
        <dbReference type="ARBA" id="ARBA00023125"/>
    </source>
</evidence>
<proteinExistence type="inferred from homology"/>
<keyword evidence="6 10" id="KW-0238">DNA-binding</keyword>
<feature type="compositionally biased region" description="Polar residues" evidence="11">
    <location>
        <begin position="216"/>
        <end position="230"/>
    </location>
</feature>
<evidence type="ECO:0000313" key="15">
    <source>
        <dbReference type="Proteomes" id="UP000440578"/>
    </source>
</evidence>
<evidence type="ECO:0000256" key="9">
    <source>
        <dbReference type="ARBA" id="ARBA00023242"/>
    </source>
</evidence>
<dbReference type="InterPro" id="IPR001628">
    <property type="entry name" value="Znf_hrmn_rcpt"/>
</dbReference>
<keyword evidence="2 10" id="KW-0479">Metal-binding</keyword>
<gene>
    <name evidence="14" type="primary">SHR2_1</name>
    <name evidence="14" type="ORF">FJT64_006654</name>
</gene>
<dbReference type="InterPro" id="IPR001723">
    <property type="entry name" value="Nuclear_hrmn_rcpt"/>
</dbReference>
<evidence type="ECO:0000256" key="3">
    <source>
        <dbReference type="ARBA" id="ARBA00022771"/>
    </source>
</evidence>
<dbReference type="InterPro" id="IPR050274">
    <property type="entry name" value="Nuclear_hormone_rcpt_NR2"/>
</dbReference>
<accession>A0A6A4VMH7</accession>
<evidence type="ECO:0000259" key="13">
    <source>
        <dbReference type="PROSITE" id="PS51843"/>
    </source>
</evidence>
<reference evidence="14 15" key="1">
    <citation type="submission" date="2019-07" db="EMBL/GenBank/DDBJ databases">
        <title>Draft genome assembly of a fouling barnacle, Amphibalanus amphitrite (Darwin, 1854): The first reference genome for Thecostraca.</title>
        <authorList>
            <person name="Kim W."/>
        </authorList>
    </citation>
    <scope>NUCLEOTIDE SEQUENCE [LARGE SCALE GENOMIC DNA]</scope>
    <source>
        <strain evidence="14">SNU_AA5</strain>
        <tissue evidence="14">Soma without cirri and trophi</tissue>
    </source>
</reference>
<feature type="domain" description="Nuclear receptor" evidence="12">
    <location>
        <begin position="114"/>
        <end position="189"/>
    </location>
</feature>
<dbReference type="SMART" id="SM00430">
    <property type="entry name" value="HOLI"/>
    <property type="match status" value="1"/>
</dbReference>
<dbReference type="Gene3D" id="1.10.565.10">
    <property type="entry name" value="Retinoid X Receptor"/>
    <property type="match status" value="1"/>
</dbReference>
<dbReference type="GO" id="GO:0005634">
    <property type="term" value="C:nucleus"/>
    <property type="evidence" value="ECO:0007669"/>
    <property type="project" value="UniProtKB-SubCell"/>
</dbReference>
<keyword evidence="3 10" id="KW-0863">Zinc-finger</keyword>
<evidence type="ECO:0000256" key="4">
    <source>
        <dbReference type="ARBA" id="ARBA00022833"/>
    </source>
</evidence>
<dbReference type="PANTHER" id="PTHR24083">
    <property type="entry name" value="NUCLEAR HORMONE RECEPTOR"/>
    <property type="match status" value="1"/>
</dbReference>
<dbReference type="GO" id="GO:0003700">
    <property type="term" value="F:DNA-binding transcription factor activity"/>
    <property type="evidence" value="ECO:0007669"/>
    <property type="project" value="InterPro"/>
</dbReference>
<dbReference type="GO" id="GO:0043565">
    <property type="term" value="F:sequence-specific DNA binding"/>
    <property type="evidence" value="ECO:0007669"/>
    <property type="project" value="InterPro"/>
</dbReference>
<dbReference type="InterPro" id="IPR000536">
    <property type="entry name" value="Nucl_hrmn_rcpt_lig-bd"/>
</dbReference>
<dbReference type="EMBL" id="VIIS01001593">
    <property type="protein sequence ID" value="KAF0295846.1"/>
    <property type="molecule type" value="Genomic_DNA"/>
</dbReference>
<protein>
    <submittedName>
        <fullName evidence="14">Orphan steroid hormone receptor 2</fullName>
    </submittedName>
</protein>
<evidence type="ECO:0000256" key="1">
    <source>
        <dbReference type="ARBA" id="ARBA00004123"/>
    </source>
</evidence>
<dbReference type="Pfam" id="PF00105">
    <property type="entry name" value="zf-C4"/>
    <property type="match status" value="1"/>
</dbReference>
<comment type="caution">
    <text evidence="14">The sequence shown here is derived from an EMBL/GenBank/DDBJ whole genome shotgun (WGS) entry which is preliminary data.</text>
</comment>
<keyword evidence="5 10" id="KW-0805">Transcription regulation</keyword>
<feature type="compositionally biased region" description="Polar residues" evidence="11">
    <location>
        <begin position="568"/>
        <end position="585"/>
    </location>
</feature>
<dbReference type="OrthoDB" id="40902at2759"/>
<dbReference type="SUPFAM" id="SSF48508">
    <property type="entry name" value="Nuclear receptor ligand-binding domain"/>
    <property type="match status" value="1"/>
</dbReference>
<sequence>MTRMAAAAPEVSVKSEPLEEAVLVQNGDSDGEGSGDGAASAMDDSMNDSVNGNSILGTSLAMTSMTSSPFSSTTLPNMSLTADWAARLKELDAGAPITDLLTDRLTTSSAAVNIDMCVVCGDRASGRHYGAISCEGCKGFFKRSIRKQLGYQCRGTKDCEVTKYHRNRCQYCRLQKCLKMGMRSDLKDLRSQGYQRYYESLPHLAAEVRTPRAESGNGSRNSPDMSNPRFTLQDRINSIMESNVVQRGYGKIQGKSKTQPVYGVGSGAVSPVPENGRTEGGPAAAAPPPPLSAAASDERDKEAVGRVVERLTRILESDEGDGGDSGVVALEGALLEGAPLAFSVTPPPFSGTLDSSYITEIGSRVLITIVNWAKSIAAFQVLASDVQESLARARWAELFMLALVQCREALDLPRLLTAVTHHLSTSVHERKTPVSRLRLVTQHLYMIQEFVASVRRLSPSAAELAHLRAIVLFHPDGQEPASRRQLELFQSKALEGLRQLTAERSAEPDRLEQLLLRLPALRGMSPLAVDHLFFPEIPLTGPVSANQARIEELLPHIIRGDADDIGGTEQSSPSGDSPCSENPSE</sequence>
<dbReference type="SMART" id="SM00399">
    <property type="entry name" value="ZnF_C4"/>
    <property type="match status" value="1"/>
</dbReference>
<keyword evidence="15" id="KW-1185">Reference proteome</keyword>
<dbReference type="FunFam" id="3.30.50.10:FF:000006">
    <property type="entry name" value="Nuclear receptor subfamily 5 group A member"/>
    <property type="match status" value="1"/>
</dbReference>
<feature type="compositionally biased region" description="Low complexity" evidence="11">
    <location>
        <begin position="37"/>
        <end position="47"/>
    </location>
</feature>
<dbReference type="GO" id="GO:0008270">
    <property type="term" value="F:zinc ion binding"/>
    <property type="evidence" value="ECO:0007669"/>
    <property type="project" value="UniProtKB-KW"/>
</dbReference>
<evidence type="ECO:0000256" key="11">
    <source>
        <dbReference type="SAM" id="MobiDB-lite"/>
    </source>
</evidence>
<keyword evidence="9 10" id="KW-0539">Nucleus</keyword>
<dbReference type="SUPFAM" id="SSF57716">
    <property type="entry name" value="Glucocorticoid receptor-like (DNA-binding domain)"/>
    <property type="match status" value="1"/>
</dbReference>
<keyword evidence="4 10" id="KW-0862">Zinc</keyword>
<dbReference type="PROSITE" id="PS00031">
    <property type="entry name" value="NUCLEAR_REC_DBD_1"/>
    <property type="match status" value="1"/>
</dbReference>
<dbReference type="PROSITE" id="PS51030">
    <property type="entry name" value="NUCLEAR_REC_DBD_2"/>
    <property type="match status" value="1"/>
</dbReference>
<name>A0A6A4VMH7_AMPAM</name>
<evidence type="ECO:0000256" key="7">
    <source>
        <dbReference type="ARBA" id="ARBA00023163"/>
    </source>
</evidence>
<evidence type="ECO:0000259" key="12">
    <source>
        <dbReference type="PROSITE" id="PS51030"/>
    </source>
</evidence>
<evidence type="ECO:0000256" key="8">
    <source>
        <dbReference type="ARBA" id="ARBA00023170"/>
    </source>
</evidence>
<dbReference type="InterPro" id="IPR013088">
    <property type="entry name" value="Znf_NHR/GATA"/>
</dbReference>
<dbReference type="Pfam" id="PF00104">
    <property type="entry name" value="Hormone_recep"/>
    <property type="match status" value="1"/>
</dbReference>
<feature type="domain" description="NR LBD" evidence="13">
    <location>
        <begin position="322"/>
        <end position="554"/>
    </location>
</feature>
<keyword evidence="8 10" id="KW-0675">Receptor</keyword>
<dbReference type="GO" id="GO:0006357">
    <property type="term" value="P:regulation of transcription by RNA polymerase II"/>
    <property type="evidence" value="ECO:0007669"/>
    <property type="project" value="UniProtKB-ARBA"/>
</dbReference>
<dbReference type="PRINTS" id="PR00047">
    <property type="entry name" value="STROIDFINGER"/>
</dbReference>
<feature type="region of interest" description="Disordered" evidence="11">
    <location>
        <begin position="208"/>
        <end position="230"/>
    </location>
</feature>